<dbReference type="EMBL" id="LCYA01000154">
    <property type="protein sequence ID" value="KWV84627.1"/>
    <property type="molecule type" value="Genomic_DNA"/>
</dbReference>
<dbReference type="Proteomes" id="UP000061348">
    <property type="component" value="Unassembled WGS sequence"/>
</dbReference>
<proteinExistence type="predicted"/>
<accession>A0A125QHI6</accession>
<gene>
    <name evidence="2" type="ORF">PFLmoz3_05663</name>
</gene>
<dbReference type="AlphaFoldDB" id="A0A125QHI6"/>
<keyword evidence="1" id="KW-0472">Membrane</keyword>
<evidence type="ECO:0000313" key="2">
    <source>
        <dbReference type="EMBL" id="KWV84627.1"/>
    </source>
</evidence>
<protein>
    <submittedName>
        <fullName evidence="2">Uncharacterized protein</fullName>
    </submittedName>
</protein>
<sequence length="30" mass="3481">MRCQEGAVYRAFHFFVGYMVFCMGSTILSE</sequence>
<evidence type="ECO:0000256" key="1">
    <source>
        <dbReference type="SAM" id="Phobius"/>
    </source>
</evidence>
<evidence type="ECO:0000313" key="3">
    <source>
        <dbReference type="Proteomes" id="UP000061348"/>
    </source>
</evidence>
<comment type="caution">
    <text evidence="2">The sequence shown here is derived from an EMBL/GenBank/DDBJ whole genome shotgun (WGS) entry which is preliminary data.</text>
</comment>
<organism evidence="2 3">
    <name type="scientific">Pseudomonas fluorescens</name>
    <dbReference type="NCBI Taxonomy" id="294"/>
    <lineage>
        <taxon>Bacteria</taxon>
        <taxon>Pseudomonadati</taxon>
        <taxon>Pseudomonadota</taxon>
        <taxon>Gammaproteobacteria</taxon>
        <taxon>Pseudomonadales</taxon>
        <taxon>Pseudomonadaceae</taxon>
        <taxon>Pseudomonas</taxon>
    </lineage>
</organism>
<name>A0A125QHI6_PSEFL</name>
<dbReference type="PATRIC" id="fig|294.194.peg.6271"/>
<feature type="transmembrane region" description="Helical" evidence="1">
    <location>
        <begin position="7"/>
        <end position="28"/>
    </location>
</feature>
<reference evidence="2 3" key="1">
    <citation type="submission" date="2015-05" db="EMBL/GenBank/DDBJ databases">
        <title>A genomic and transcriptomic approach to investigate the blue pigment phenotype in Pseudomonas fluorescens.</title>
        <authorList>
            <person name="Andreani N.A."/>
            <person name="Cardazzo B."/>
        </authorList>
    </citation>
    <scope>NUCLEOTIDE SEQUENCE [LARGE SCALE GENOMIC DNA]</scope>
    <source>
        <strain evidence="2 3">Ps_22</strain>
    </source>
</reference>
<keyword evidence="1" id="KW-1133">Transmembrane helix</keyword>
<keyword evidence="1" id="KW-0812">Transmembrane</keyword>